<feature type="repeat" description="TPR" evidence="3">
    <location>
        <begin position="492"/>
        <end position="525"/>
    </location>
</feature>
<comment type="caution">
    <text evidence="5">The sequence shown here is derived from an EMBL/GenBank/DDBJ whole genome shotgun (WGS) entry which is preliminary data.</text>
</comment>
<keyword evidence="2 3" id="KW-0802">TPR repeat</keyword>
<feature type="domain" description="ADP ribosyltransferase" evidence="4">
    <location>
        <begin position="670"/>
        <end position="765"/>
    </location>
</feature>
<evidence type="ECO:0000256" key="2">
    <source>
        <dbReference type="ARBA" id="ARBA00022803"/>
    </source>
</evidence>
<dbReference type="Gene3D" id="1.25.40.10">
    <property type="entry name" value="Tetratricopeptide repeat domain"/>
    <property type="match status" value="3"/>
</dbReference>
<dbReference type="GO" id="GO:0005576">
    <property type="term" value="C:extracellular region"/>
    <property type="evidence" value="ECO:0007669"/>
    <property type="project" value="InterPro"/>
</dbReference>
<feature type="repeat" description="TPR" evidence="3">
    <location>
        <begin position="413"/>
        <end position="446"/>
    </location>
</feature>
<dbReference type="SMART" id="SM00028">
    <property type="entry name" value="TPR"/>
    <property type="match status" value="10"/>
</dbReference>
<feature type="repeat" description="TPR" evidence="3">
    <location>
        <begin position="852"/>
        <end position="885"/>
    </location>
</feature>
<dbReference type="AlphaFoldDB" id="A0A815C4C7"/>
<evidence type="ECO:0000259" key="4">
    <source>
        <dbReference type="Pfam" id="PF03496"/>
    </source>
</evidence>
<dbReference type="Pfam" id="PF13424">
    <property type="entry name" value="TPR_12"/>
    <property type="match status" value="3"/>
</dbReference>
<dbReference type="Pfam" id="PF03496">
    <property type="entry name" value="ADPrib_exo_Tox"/>
    <property type="match status" value="1"/>
</dbReference>
<evidence type="ECO:0000313" key="5">
    <source>
        <dbReference type="EMBL" id="CAF1278342.1"/>
    </source>
</evidence>
<dbReference type="PROSITE" id="PS51996">
    <property type="entry name" value="TR_MART"/>
    <property type="match status" value="1"/>
</dbReference>
<dbReference type="InterPro" id="IPR019734">
    <property type="entry name" value="TPR_rpt"/>
</dbReference>
<reference evidence="5" key="1">
    <citation type="submission" date="2021-02" db="EMBL/GenBank/DDBJ databases">
        <authorList>
            <person name="Nowell W R."/>
        </authorList>
    </citation>
    <scope>NUCLEOTIDE SEQUENCE</scope>
</reference>
<feature type="repeat" description="TPR" evidence="3">
    <location>
        <begin position="576"/>
        <end position="609"/>
    </location>
</feature>
<accession>A0A815C4C7</accession>
<feature type="repeat" description="TPR" evidence="3">
    <location>
        <begin position="894"/>
        <end position="927"/>
    </location>
</feature>
<dbReference type="SUPFAM" id="SSF48452">
    <property type="entry name" value="TPR-like"/>
    <property type="match status" value="1"/>
</dbReference>
<dbReference type="Proteomes" id="UP000663889">
    <property type="component" value="Unassembled WGS sequence"/>
</dbReference>
<dbReference type="Gene3D" id="3.90.176.10">
    <property type="entry name" value="Toxin ADP-ribosyltransferase, Chain A, domain 1"/>
    <property type="match status" value="2"/>
</dbReference>
<sequence length="991" mass="115002">MSRQTSTKSGRPFNSRIIQNFILIWLHSDIDEMNDNEIHNSITELRRIVNTVITFTDVDECIDSITNIKDEKVLMIISHELDENIVPIVNDFTQINAIYIFSKNESQKKKWTQKWSKVKDIFSSISSISHTLKEDSQKCDQDSMSISIVSTHIGKLNENLDQLDSTFMYTQILKEILLAINFNQQHIEDFTNYYRENFVDNVVQLNNIKQFERDYANHSPIWWYTHECCLYSVLNRALRLMEVDTLIKMGFFIHDLHQQIVQLHSKQFSEYHQLEQFIIYRGQGLLKTDLEKMRETKGGLISFNNFLSTTKELSIAIGFANSCLANPASAGVVFIMKIDPAIKSTPFASINDVSYYKTEDEILFSMHTVFRIGDAREINDDKRLWQVDLIQTNDNDPQLNELSERIRHEIRGTTEWDQLGKLLIKIGQFDKANELYEYLVDQSHNDREKTYFYHQLGWSKKSQRKYEEAVACYEKSLEIKQRVMPTNHASFAASFNEIGSVYEKMNKHTAALMYYEKALVIQRQILSSNDFGLASTLSKIGSIYEGIGEYSKALSFHEEALKIRKNKDPSDNPTLAYTYNNVGSVYEKMREFPKALSSHNKALEIQQKILPSNHPDLAQTYSSIGYVYGKMCQYSTACQFHQKAVDIGQRSLPADHPQKILHLYRVAVLDTKEFNRLKQSQGKLISTNGYLSTSREESQAREYANKSSKRNDIVRVLFHIEINIEKIDKNIIFADITELSDNPKEVEVLFDINACFEIKSFEEDKSFQIINMKLSNEGPKIAKDFLESTRKEIEETSDSIIINLNNEDRSWIEFNIGRALDFKGQWKEAEKYYNRAYNRMMEDGSNRFKDAAHVLNSMGNVLHRHEKDDEALECHRKALKIQEQYYPSDQADIATSLNNIGKILTHQEKHNEALEYYQQASTIYEKLYPSGHANLADTLNNIGVSHEKQKNQKMALGYFERALTLNVKFRPLDHESLKKTKDAIRRLPATK</sequence>
<dbReference type="InterPro" id="IPR003540">
    <property type="entry name" value="ADP-ribosyltransferase"/>
</dbReference>
<gene>
    <name evidence="5" type="ORF">SEV965_LOCUS25124</name>
</gene>
<evidence type="ECO:0000256" key="1">
    <source>
        <dbReference type="ARBA" id="ARBA00022737"/>
    </source>
</evidence>
<dbReference type="SUPFAM" id="SSF81901">
    <property type="entry name" value="HCP-like"/>
    <property type="match status" value="1"/>
</dbReference>
<name>A0A815C4C7_9BILA</name>
<dbReference type="PANTHER" id="PTHR45641:SF19">
    <property type="entry name" value="NEPHROCYSTIN-3"/>
    <property type="match status" value="1"/>
</dbReference>
<dbReference type="PANTHER" id="PTHR45641">
    <property type="entry name" value="TETRATRICOPEPTIDE REPEAT PROTEIN (AFU_ORTHOLOGUE AFUA_6G03870)"/>
    <property type="match status" value="1"/>
</dbReference>
<feature type="repeat" description="TPR" evidence="3">
    <location>
        <begin position="936"/>
        <end position="969"/>
    </location>
</feature>
<feature type="repeat" description="TPR" evidence="3">
    <location>
        <begin position="450"/>
        <end position="483"/>
    </location>
</feature>
<feature type="repeat" description="TPR" evidence="3">
    <location>
        <begin position="534"/>
        <end position="567"/>
    </location>
</feature>
<feature type="repeat" description="TPR" evidence="3">
    <location>
        <begin position="618"/>
        <end position="651"/>
    </location>
</feature>
<keyword evidence="1" id="KW-0677">Repeat</keyword>
<proteinExistence type="predicted"/>
<protein>
    <recommendedName>
        <fullName evidence="4">ADP ribosyltransferase domain-containing protein</fullName>
    </recommendedName>
</protein>
<dbReference type="SUPFAM" id="SSF56399">
    <property type="entry name" value="ADP-ribosylation"/>
    <property type="match status" value="2"/>
</dbReference>
<organism evidence="5 6">
    <name type="scientific">Rotaria sordida</name>
    <dbReference type="NCBI Taxonomy" id="392033"/>
    <lineage>
        <taxon>Eukaryota</taxon>
        <taxon>Metazoa</taxon>
        <taxon>Spiralia</taxon>
        <taxon>Gnathifera</taxon>
        <taxon>Rotifera</taxon>
        <taxon>Eurotatoria</taxon>
        <taxon>Bdelloidea</taxon>
        <taxon>Philodinida</taxon>
        <taxon>Philodinidae</taxon>
        <taxon>Rotaria</taxon>
    </lineage>
</organism>
<dbReference type="InterPro" id="IPR011990">
    <property type="entry name" value="TPR-like_helical_dom_sf"/>
</dbReference>
<dbReference type="PROSITE" id="PS50005">
    <property type="entry name" value="TPR"/>
    <property type="match status" value="9"/>
</dbReference>
<dbReference type="Pfam" id="PF13374">
    <property type="entry name" value="TPR_10"/>
    <property type="match status" value="2"/>
</dbReference>
<evidence type="ECO:0000256" key="3">
    <source>
        <dbReference type="PROSITE-ProRule" id="PRU00339"/>
    </source>
</evidence>
<evidence type="ECO:0000313" key="6">
    <source>
        <dbReference type="Proteomes" id="UP000663889"/>
    </source>
</evidence>
<dbReference type="EMBL" id="CAJNOU010001993">
    <property type="protein sequence ID" value="CAF1278342.1"/>
    <property type="molecule type" value="Genomic_DNA"/>
</dbReference>